<dbReference type="Pfam" id="PF09685">
    <property type="entry name" value="MamF_MmsF"/>
    <property type="match status" value="1"/>
</dbReference>
<name>A0A6A8DB36_9BACI</name>
<keyword evidence="4 5" id="KW-0472">Membrane</keyword>
<protein>
    <submittedName>
        <fullName evidence="6">DUF4870 domain-containing protein</fullName>
    </submittedName>
</protein>
<dbReference type="RefSeq" id="WP_153736370.1">
    <property type="nucleotide sequence ID" value="NZ_WJNG01000006.1"/>
</dbReference>
<accession>A0A6A8DB36</accession>
<evidence type="ECO:0000256" key="5">
    <source>
        <dbReference type="SAM" id="Phobius"/>
    </source>
</evidence>
<dbReference type="AlphaFoldDB" id="A0A6A8DB36"/>
<dbReference type="EMBL" id="WJNG01000006">
    <property type="protein sequence ID" value="MRH42724.1"/>
    <property type="molecule type" value="Genomic_DNA"/>
</dbReference>
<keyword evidence="3 5" id="KW-1133">Transmembrane helix</keyword>
<dbReference type="OrthoDB" id="9808930at2"/>
<organism evidence="6 7">
    <name type="scientific">Aquibacillus halophilus</name>
    <dbReference type="NCBI Taxonomy" id="930132"/>
    <lineage>
        <taxon>Bacteria</taxon>
        <taxon>Bacillati</taxon>
        <taxon>Bacillota</taxon>
        <taxon>Bacilli</taxon>
        <taxon>Bacillales</taxon>
        <taxon>Bacillaceae</taxon>
        <taxon>Aquibacillus</taxon>
    </lineage>
</organism>
<comment type="subcellular location">
    <subcellularLocation>
        <location evidence="1">Membrane</location>
        <topology evidence="1">Multi-pass membrane protein</topology>
    </subcellularLocation>
</comment>
<evidence type="ECO:0000256" key="4">
    <source>
        <dbReference type="ARBA" id="ARBA00023136"/>
    </source>
</evidence>
<evidence type="ECO:0000313" key="6">
    <source>
        <dbReference type="EMBL" id="MRH42724.1"/>
    </source>
</evidence>
<comment type="caution">
    <text evidence="6">The sequence shown here is derived from an EMBL/GenBank/DDBJ whole genome shotgun (WGS) entry which is preliminary data.</text>
</comment>
<evidence type="ECO:0000313" key="7">
    <source>
        <dbReference type="Proteomes" id="UP000799092"/>
    </source>
</evidence>
<evidence type="ECO:0000256" key="1">
    <source>
        <dbReference type="ARBA" id="ARBA00004141"/>
    </source>
</evidence>
<feature type="transmembrane region" description="Helical" evidence="5">
    <location>
        <begin position="55"/>
        <end position="88"/>
    </location>
</feature>
<evidence type="ECO:0000256" key="3">
    <source>
        <dbReference type="ARBA" id="ARBA00022989"/>
    </source>
</evidence>
<reference evidence="6" key="1">
    <citation type="submission" date="2019-11" db="EMBL/GenBank/DDBJ databases">
        <authorList>
            <person name="Li J."/>
        </authorList>
    </citation>
    <scope>NUCLEOTIDE SEQUENCE</scope>
    <source>
        <strain evidence="6">B6B</strain>
    </source>
</reference>
<evidence type="ECO:0000256" key="2">
    <source>
        <dbReference type="ARBA" id="ARBA00022692"/>
    </source>
</evidence>
<proteinExistence type="predicted"/>
<dbReference type="InterPro" id="IPR019109">
    <property type="entry name" value="MamF_MmsF"/>
</dbReference>
<feature type="transmembrane region" description="Helical" evidence="5">
    <location>
        <begin position="12"/>
        <end position="31"/>
    </location>
</feature>
<keyword evidence="7" id="KW-1185">Reference proteome</keyword>
<dbReference type="Proteomes" id="UP000799092">
    <property type="component" value="Unassembled WGS sequence"/>
</dbReference>
<gene>
    <name evidence="6" type="ORF">GH741_08490</name>
</gene>
<sequence length="107" mass="12345">MSTKDERLYAMLIYLLSFPFPILAPLIIWLMKREESEFIEYHGKEYLNLLISYTIYLTVSALSLLLLIGVVLLPVVGTMLAVFTIIAAIKSYNGEKYRIPLIIRFVK</sequence>
<keyword evidence="2 5" id="KW-0812">Transmembrane</keyword>